<organism evidence="3 4">
    <name type="scientific">Lactobacillus phage iLp84</name>
    <dbReference type="NCBI Taxonomy" id="1739610"/>
    <lineage>
        <taxon>Viruses</taxon>
        <taxon>Duplodnaviria</taxon>
        <taxon>Heunggongvirae</taxon>
        <taxon>Uroviricota</taxon>
        <taxon>Caudoviricetes</taxon>
        <taxon>Pleetrevirus</taxon>
        <taxon>Pleetrevirus iLp84</taxon>
    </lineage>
</organism>
<dbReference type="OrthoDB" id="33875at10239"/>
<reference evidence="3 4" key="1">
    <citation type="journal article" date="2016" name="Appl. Environ. Microbiol.">
        <title>Genomic Diversity of Phages Infecting Probiotic Strains of Lactobacillus paracasei.</title>
        <authorList>
            <person name="Mercanti D.J."/>
            <person name="Rousseau G.M."/>
            <person name="Capra M.L."/>
            <person name="Quiberoni A."/>
            <person name="Tremblay D.M."/>
            <person name="Labrie S.J."/>
            <person name="Moineau S."/>
        </authorList>
    </citation>
    <scope>NUCLEOTIDE SEQUENCE [LARGE SCALE GENOMIC DNA]</scope>
</reference>
<keyword evidence="3" id="KW-0378">Hydrolase</keyword>
<keyword evidence="2" id="KW-0812">Transmembrane</keyword>
<evidence type="ECO:0000256" key="1">
    <source>
        <dbReference type="SAM" id="Coils"/>
    </source>
</evidence>
<keyword evidence="3" id="KW-0540">Nuclease</keyword>
<accession>A0A0P0IXF6</accession>
<dbReference type="KEGG" id="vg:26624704"/>
<feature type="coiled-coil region" evidence="1">
    <location>
        <begin position="35"/>
        <end position="62"/>
    </location>
</feature>
<dbReference type="GeneID" id="26624704"/>
<keyword evidence="1" id="KW-0175">Coiled coil</keyword>
<keyword evidence="2" id="KW-0472">Membrane</keyword>
<dbReference type="EMBL" id="KR905069">
    <property type="protein sequence ID" value="ALJ97885.1"/>
    <property type="molecule type" value="Genomic_DNA"/>
</dbReference>
<evidence type="ECO:0000313" key="4">
    <source>
        <dbReference type="Proteomes" id="UP000202894"/>
    </source>
</evidence>
<keyword evidence="2" id="KW-1133">Transmembrane helix</keyword>
<evidence type="ECO:0000313" key="3">
    <source>
        <dbReference type="EMBL" id="ALJ97885.1"/>
    </source>
</evidence>
<evidence type="ECO:0000256" key="2">
    <source>
        <dbReference type="SAM" id="Phobius"/>
    </source>
</evidence>
<gene>
    <name evidence="3" type="ORF">iLp84_53</name>
</gene>
<proteinExistence type="predicted"/>
<feature type="transmembrane region" description="Helical" evidence="2">
    <location>
        <begin position="74"/>
        <end position="93"/>
    </location>
</feature>
<keyword evidence="3" id="KW-0255">Endonuclease</keyword>
<sequence>MNKKLTFTVTVLAGLMFGAGATTIADNVWQGHQNIVETKNNIDKLTAKINASKSSLSDLQHQLSDVRTQAGSKAMIAVMLLISGASIWVWANWRRGK</sequence>
<name>A0A0P0IXF6_9CAUD</name>
<dbReference type="Proteomes" id="UP000202894">
    <property type="component" value="Segment"/>
</dbReference>
<dbReference type="GO" id="GO:0004519">
    <property type="term" value="F:endonuclease activity"/>
    <property type="evidence" value="ECO:0007669"/>
    <property type="project" value="UniProtKB-KW"/>
</dbReference>
<protein>
    <submittedName>
        <fullName evidence="3">Endonuclease</fullName>
    </submittedName>
</protein>
<dbReference type="RefSeq" id="YP_009197572.1">
    <property type="nucleotide sequence ID" value="NC_028783.1"/>
</dbReference>
<keyword evidence="4" id="KW-1185">Reference proteome</keyword>